<feature type="non-terminal residue" evidence="1">
    <location>
        <position position="1"/>
    </location>
</feature>
<protein>
    <submittedName>
        <fullName evidence="1">Uncharacterized protein</fullName>
    </submittedName>
</protein>
<accession>A0A1V1NX60</accession>
<dbReference type="GO" id="GO:0008233">
    <property type="term" value="F:peptidase activity"/>
    <property type="evidence" value="ECO:0007669"/>
    <property type="project" value="InterPro"/>
</dbReference>
<dbReference type="Gene3D" id="3.40.50.1460">
    <property type="match status" value="1"/>
</dbReference>
<comment type="caution">
    <text evidence="1">The sequence shown here is derived from an EMBL/GenBank/DDBJ whole genome shotgun (WGS) entry which is preliminary data.</text>
</comment>
<evidence type="ECO:0000313" key="2">
    <source>
        <dbReference type="Proteomes" id="UP000189670"/>
    </source>
</evidence>
<dbReference type="InterPro" id="IPR029030">
    <property type="entry name" value="Caspase-like_dom_sf"/>
</dbReference>
<evidence type="ECO:0000313" key="1">
    <source>
        <dbReference type="EMBL" id="ETR67148.1"/>
    </source>
</evidence>
<dbReference type="EMBL" id="ATBP01001535">
    <property type="protein sequence ID" value="ETR67148.1"/>
    <property type="molecule type" value="Genomic_DNA"/>
</dbReference>
<dbReference type="GO" id="GO:0006508">
    <property type="term" value="P:proteolysis"/>
    <property type="evidence" value="ECO:0007669"/>
    <property type="project" value="InterPro"/>
</dbReference>
<name>A0A1V1NX60_9BACT</name>
<gene>
    <name evidence="1" type="ORF">OMM_11904</name>
</gene>
<dbReference type="InterPro" id="IPR018247">
    <property type="entry name" value="EF_Hand_1_Ca_BS"/>
</dbReference>
<dbReference type="AlphaFoldDB" id="A0A1V1NX60"/>
<dbReference type="PROSITE" id="PS00018">
    <property type="entry name" value="EF_HAND_1"/>
    <property type="match status" value="1"/>
</dbReference>
<dbReference type="Pfam" id="PF01650">
    <property type="entry name" value="Peptidase_C13"/>
    <property type="match status" value="1"/>
</dbReference>
<reference evidence="2" key="1">
    <citation type="submission" date="2012-11" db="EMBL/GenBank/DDBJ databases">
        <authorList>
            <person name="Lucero-Rivera Y.E."/>
            <person name="Tovar-Ramirez D."/>
        </authorList>
    </citation>
    <scope>NUCLEOTIDE SEQUENCE [LARGE SCALE GENOMIC DNA]</scope>
    <source>
        <strain evidence="2">Araruama</strain>
    </source>
</reference>
<dbReference type="SUPFAM" id="SSF52129">
    <property type="entry name" value="Caspase-like"/>
    <property type="match status" value="1"/>
</dbReference>
<dbReference type="InterPro" id="IPR001096">
    <property type="entry name" value="Peptidase_C13"/>
</dbReference>
<dbReference type="Gene3D" id="2.60.40.1120">
    <property type="entry name" value="Carboxypeptidase-like, regulatory domain"/>
    <property type="match status" value="1"/>
</dbReference>
<feature type="non-terminal residue" evidence="1">
    <location>
        <position position="709"/>
    </location>
</feature>
<organism evidence="1 2">
    <name type="scientific">Candidatus Magnetoglobus multicellularis str. Araruama</name>
    <dbReference type="NCBI Taxonomy" id="890399"/>
    <lineage>
        <taxon>Bacteria</taxon>
        <taxon>Pseudomonadati</taxon>
        <taxon>Thermodesulfobacteriota</taxon>
        <taxon>Desulfobacteria</taxon>
        <taxon>Desulfobacterales</taxon>
        <taxon>Desulfobacteraceae</taxon>
        <taxon>Candidatus Magnetoglobus</taxon>
    </lineage>
</organism>
<sequence length="709" mass="78691">PEFTAQPQEIVVNEDCGLTEILKWITSFTPGKNESDQKDSLAFTIETDADALFEQLPSIAMDGEQNGMLSFKPKSNACGRAQLTITLNDNSGTENGGKQTSETATRYIQINPVNDPPTFSMPENLSIYEDSGQQSINDWAKDINKGASNESDQILQFTTTVTAIPSEYITFFLQSPSISLDGVLTFETAPNVYGTAAITVCLEDNGGIDNGGQAKSNEQTFQISVTPMDECNAIIVTGSHCDDPVYKDFTQATSQAFSTLKSIGHWDIQYLTLDMSTACSEGNNTLEDLKNAILNGAGDADKLLLYMAGHGKKDYFKMNLTEELRSSQLKQWLDNNKAEEQIIIYDACSSGSFISELVPSDGRKRVIITSSTGDNIVVFKENHSFSYYFWSSINEGHFLDTAFFTAHNQMIQRQKAQIEADNLTNGNAKLDYRSVDRYCLNQVADCISPRYTPCESNFSENDDFENDNIALSARIFNPYVLNDQCRNFFDQSADWVFIIAATGNNSFEISIENPDIQCDPVVEIFNFSYTSLLKHDQGCAGENEIVDWISTESGIYYVKISNDADVSYPKQTAYTLKISTKNAQDSGYIYGNVFGLPSDKAIENLTISAKALDVSNVESNQKKLLQNQNETKYYMAGIRPGKYQMTAEYPGYLPFNGEVVVRSMEYSPIDIALSPVGDIDNNHMIDLTDLVICMRIVAGVCEYEDLPIS</sequence>
<dbReference type="Proteomes" id="UP000189670">
    <property type="component" value="Unassembled WGS sequence"/>
</dbReference>
<proteinExistence type="predicted"/>